<evidence type="ECO:0000313" key="2">
    <source>
        <dbReference type="EMBL" id="KAF5755645.1"/>
    </source>
</evidence>
<dbReference type="AlphaFoldDB" id="A0A9K3DIH0"/>
<evidence type="ECO:0000256" key="1">
    <source>
        <dbReference type="SAM" id="MobiDB-lite"/>
    </source>
</evidence>
<dbReference type="Proteomes" id="UP000215914">
    <property type="component" value="Unassembled WGS sequence"/>
</dbReference>
<protein>
    <submittedName>
        <fullName evidence="2">Uncharacterized protein</fullName>
    </submittedName>
</protein>
<dbReference type="Gramene" id="mRNA:HanXRQr2_Chr17g0805101">
    <property type="protein sequence ID" value="mRNA:HanXRQr2_Chr17g0805101"/>
    <property type="gene ID" value="HanXRQr2_Chr17g0805101"/>
</dbReference>
<comment type="caution">
    <text evidence="2">The sequence shown here is derived from an EMBL/GenBank/DDBJ whole genome shotgun (WGS) entry which is preliminary data.</text>
</comment>
<gene>
    <name evidence="2" type="ORF">HanXRQr2_Chr17g0805101</name>
</gene>
<keyword evidence="3" id="KW-1185">Reference proteome</keyword>
<reference evidence="2" key="1">
    <citation type="journal article" date="2017" name="Nature">
        <title>The sunflower genome provides insights into oil metabolism, flowering and Asterid evolution.</title>
        <authorList>
            <person name="Badouin H."/>
            <person name="Gouzy J."/>
            <person name="Grassa C.J."/>
            <person name="Murat F."/>
            <person name="Staton S.E."/>
            <person name="Cottret L."/>
            <person name="Lelandais-Briere C."/>
            <person name="Owens G.L."/>
            <person name="Carrere S."/>
            <person name="Mayjonade B."/>
            <person name="Legrand L."/>
            <person name="Gill N."/>
            <person name="Kane N.C."/>
            <person name="Bowers J.E."/>
            <person name="Hubner S."/>
            <person name="Bellec A."/>
            <person name="Berard A."/>
            <person name="Berges H."/>
            <person name="Blanchet N."/>
            <person name="Boniface M.C."/>
            <person name="Brunel D."/>
            <person name="Catrice O."/>
            <person name="Chaidir N."/>
            <person name="Claudel C."/>
            <person name="Donnadieu C."/>
            <person name="Faraut T."/>
            <person name="Fievet G."/>
            <person name="Helmstetter N."/>
            <person name="King M."/>
            <person name="Knapp S.J."/>
            <person name="Lai Z."/>
            <person name="Le Paslier M.C."/>
            <person name="Lippi Y."/>
            <person name="Lorenzon L."/>
            <person name="Mandel J.R."/>
            <person name="Marage G."/>
            <person name="Marchand G."/>
            <person name="Marquand E."/>
            <person name="Bret-Mestries E."/>
            <person name="Morien E."/>
            <person name="Nambeesan S."/>
            <person name="Nguyen T."/>
            <person name="Pegot-Espagnet P."/>
            <person name="Pouilly N."/>
            <person name="Raftis F."/>
            <person name="Sallet E."/>
            <person name="Schiex T."/>
            <person name="Thomas J."/>
            <person name="Vandecasteele C."/>
            <person name="Vares D."/>
            <person name="Vear F."/>
            <person name="Vautrin S."/>
            <person name="Crespi M."/>
            <person name="Mangin B."/>
            <person name="Burke J.M."/>
            <person name="Salse J."/>
            <person name="Munos S."/>
            <person name="Vincourt P."/>
            <person name="Rieseberg L.H."/>
            <person name="Langlade N.B."/>
        </authorList>
    </citation>
    <scope>NUCLEOTIDE SEQUENCE</scope>
    <source>
        <tissue evidence="2">Leaves</tissue>
    </source>
</reference>
<feature type="region of interest" description="Disordered" evidence="1">
    <location>
        <begin position="39"/>
        <end position="58"/>
    </location>
</feature>
<sequence>MVVVISLRRLPPSPHRLLVSSSSEVLWPRLLIRKWLNRSSRSSEYDADSEDDDTAYGTDGDVLSYVLIRWYLIRVSFCLNQPQ</sequence>
<feature type="compositionally biased region" description="Acidic residues" evidence="1">
    <location>
        <begin position="45"/>
        <end position="54"/>
    </location>
</feature>
<evidence type="ECO:0000313" key="3">
    <source>
        <dbReference type="Proteomes" id="UP000215914"/>
    </source>
</evidence>
<organism evidence="2 3">
    <name type="scientific">Helianthus annuus</name>
    <name type="common">Common sunflower</name>
    <dbReference type="NCBI Taxonomy" id="4232"/>
    <lineage>
        <taxon>Eukaryota</taxon>
        <taxon>Viridiplantae</taxon>
        <taxon>Streptophyta</taxon>
        <taxon>Embryophyta</taxon>
        <taxon>Tracheophyta</taxon>
        <taxon>Spermatophyta</taxon>
        <taxon>Magnoliopsida</taxon>
        <taxon>eudicotyledons</taxon>
        <taxon>Gunneridae</taxon>
        <taxon>Pentapetalae</taxon>
        <taxon>asterids</taxon>
        <taxon>campanulids</taxon>
        <taxon>Asterales</taxon>
        <taxon>Asteraceae</taxon>
        <taxon>Asteroideae</taxon>
        <taxon>Heliantheae alliance</taxon>
        <taxon>Heliantheae</taxon>
        <taxon>Helianthus</taxon>
    </lineage>
</organism>
<name>A0A9K3DIH0_HELAN</name>
<proteinExistence type="predicted"/>
<dbReference type="EMBL" id="MNCJ02000332">
    <property type="protein sequence ID" value="KAF5755645.1"/>
    <property type="molecule type" value="Genomic_DNA"/>
</dbReference>
<reference evidence="2" key="2">
    <citation type="submission" date="2020-06" db="EMBL/GenBank/DDBJ databases">
        <title>Helianthus annuus Genome sequencing and assembly Release 2.</title>
        <authorList>
            <person name="Gouzy J."/>
            <person name="Langlade N."/>
            <person name="Munos S."/>
        </authorList>
    </citation>
    <scope>NUCLEOTIDE SEQUENCE</scope>
    <source>
        <tissue evidence="2">Leaves</tissue>
    </source>
</reference>
<accession>A0A9K3DIH0</accession>